<dbReference type="RefSeq" id="XP_003054935.1">
    <property type="nucleotide sequence ID" value="XM_003054889.1"/>
</dbReference>
<organism evidence="2">
    <name type="scientific">Micromonas pusilla (strain CCMP1545)</name>
    <name type="common">Picoplanktonic green alga</name>
    <dbReference type="NCBI Taxonomy" id="564608"/>
    <lineage>
        <taxon>Eukaryota</taxon>
        <taxon>Viridiplantae</taxon>
        <taxon>Chlorophyta</taxon>
        <taxon>Mamiellophyceae</taxon>
        <taxon>Mamiellales</taxon>
        <taxon>Mamiellaceae</taxon>
        <taxon>Micromonas</taxon>
    </lineage>
</organism>
<proteinExistence type="predicted"/>
<dbReference type="AlphaFoldDB" id="C1MHC7"/>
<protein>
    <submittedName>
        <fullName evidence="1">Predicted protein</fullName>
    </submittedName>
</protein>
<keyword evidence="2" id="KW-1185">Reference proteome</keyword>
<name>C1MHC7_MICPC</name>
<reference evidence="1 2" key="1">
    <citation type="journal article" date="2009" name="Science">
        <title>Green evolution and dynamic adaptations revealed by genomes of the marine picoeukaryotes Micromonas.</title>
        <authorList>
            <person name="Worden A.Z."/>
            <person name="Lee J.H."/>
            <person name="Mock T."/>
            <person name="Rouze P."/>
            <person name="Simmons M.P."/>
            <person name="Aerts A.L."/>
            <person name="Allen A.E."/>
            <person name="Cuvelier M.L."/>
            <person name="Derelle E."/>
            <person name="Everett M.V."/>
            <person name="Foulon E."/>
            <person name="Grimwood J."/>
            <person name="Gundlach H."/>
            <person name="Henrissat B."/>
            <person name="Napoli C."/>
            <person name="McDonald S.M."/>
            <person name="Parker M.S."/>
            <person name="Rombauts S."/>
            <person name="Salamov A."/>
            <person name="Von Dassow P."/>
            <person name="Badger J.H."/>
            <person name="Coutinho P.M."/>
            <person name="Demir E."/>
            <person name="Dubchak I."/>
            <person name="Gentemann C."/>
            <person name="Eikrem W."/>
            <person name="Gready J.E."/>
            <person name="John U."/>
            <person name="Lanier W."/>
            <person name="Lindquist E.A."/>
            <person name="Lucas S."/>
            <person name="Mayer K.F."/>
            <person name="Moreau H."/>
            <person name="Not F."/>
            <person name="Otillar R."/>
            <person name="Panaud O."/>
            <person name="Pangilinan J."/>
            <person name="Paulsen I."/>
            <person name="Piegu B."/>
            <person name="Poliakov A."/>
            <person name="Robbens S."/>
            <person name="Schmutz J."/>
            <person name="Toulza E."/>
            <person name="Wyss T."/>
            <person name="Zelensky A."/>
            <person name="Zhou K."/>
            <person name="Armbrust E.V."/>
            <person name="Bhattacharya D."/>
            <person name="Goodenough U.W."/>
            <person name="Van de Peer Y."/>
            <person name="Grigoriev I.V."/>
        </authorList>
    </citation>
    <scope>NUCLEOTIDE SEQUENCE [LARGE SCALE GENOMIC DNA]</scope>
    <source>
        <strain evidence="1 2">CCMP1545</strain>
    </source>
</reference>
<dbReference type="Proteomes" id="UP000001876">
    <property type="component" value="Unassembled WGS sequence"/>
</dbReference>
<evidence type="ECO:0000313" key="2">
    <source>
        <dbReference type="Proteomes" id="UP000001876"/>
    </source>
</evidence>
<feature type="non-terminal residue" evidence="1">
    <location>
        <position position="1"/>
    </location>
</feature>
<accession>C1MHC7</accession>
<dbReference type="EMBL" id="GG663735">
    <property type="protein sequence ID" value="EEH60187.1"/>
    <property type="molecule type" value="Genomic_DNA"/>
</dbReference>
<sequence length="82" mass="8745">SCGTGALDGCGRMMCSLCESRNTSKCSGNCGSSMCTDCWDNEMDDSRMCCVPGCTERYCGPCHDGFARIATCDGYECGRDCC</sequence>
<dbReference type="KEGG" id="mpp:MICPUCDRAFT_8235"/>
<gene>
    <name evidence="1" type="ORF">MICPUCDRAFT_8235</name>
</gene>
<evidence type="ECO:0000313" key="1">
    <source>
        <dbReference type="EMBL" id="EEH60187.1"/>
    </source>
</evidence>
<dbReference type="GeneID" id="9680970"/>
<feature type="non-terminal residue" evidence="1">
    <location>
        <position position="82"/>
    </location>
</feature>